<sequence>MSPADSPFAQLPAPGPHPATAELRAYAAGTLPPAEEHRLEAHLLDCERCADLVEGFSMSDAPTTDRAVAQLHTRLQARIGAAEPGPVVMRWAWPRIAAAAALLAVVGGGIWGLQQAETPPATARHDAAPATRQTAPVAAVPQKLAAPPASTKPAPADYAAVAPPAAPRPARPRAPKPPAAQLPGNGGLANSTPRPPATSPAGRPVASAPAPAASATADMAATAPVLASASTPPAEMEEKAAAADTTATNREAKRELVVAADKKAKIAVADQAVARVRNTPMAAVVINPAPVGGTAAFRDHLRREAAEFEPEKGPSMNGNVRIKFTVGADGKVSDLKVTRGLREDYDAEALRIVCDGPAWQPGIAGGRRAPLPMEVSVPF</sequence>
<dbReference type="EMBL" id="JADQDM010000020">
    <property type="protein sequence ID" value="MBF9223896.1"/>
    <property type="molecule type" value="Genomic_DNA"/>
</dbReference>
<name>A0ABS0IAW5_9BACT</name>
<dbReference type="InterPro" id="IPR037682">
    <property type="entry name" value="TonB_C"/>
</dbReference>
<dbReference type="InterPro" id="IPR041916">
    <property type="entry name" value="Anti_sigma_zinc_sf"/>
</dbReference>
<feature type="domain" description="TonB C-terminal" evidence="2">
    <location>
        <begin position="292"/>
        <end position="379"/>
    </location>
</feature>
<keyword evidence="4" id="KW-1185">Reference proteome</keyword>
<dbReference type="PROSITE" id="PS52015">
    <property type="entry name" value="TONB_CTD"/>
    <property type="match status" value="1"/>
</dbReference>
<dbReference type="InterPro" id="IPR027383">
    <property type="entry name" value="Znf_put"/>
</dbReference>
<dbReference type="Gene3D" id="3.30.1150.10">
    <property type="match status" value="1"/>
</dbReference>
<gene>
    <name evidence="3" type="ORF">I2H31_22535</name>
</gene>
<evidence type="ECO:0000259" key="2">
    <source>
        <dbReference type="PROSITE" id="PS52015"/>
    </source>
</evidence>
<proteinExistence type="predicted"/>
<dbReference type="Pfam" id="PF03544">
    <property type="entry name" value="TonB_C"/>
    <property type="match status" value="1"/>
</dbReference>
<dbReference type="SUPFAM" id="SSF74653">
    <property type="entry name" value="TolA/TonB C-terminal domain"/>
    <property type="match status" value="1"/>
</dbReference>
<evidence type="ECO:0000256" key="1">
    <source>
        <dbReference type="SAM" id="MobiDB-lite"/>
    </source>
</evidence>
<accession>A0ABS0IAW5</accession>
<dbReference type="RefSeq" id="WP_196295319.1">
    <property type="nucleotide sequence ID" value="NZ_JADQDM010000020.1"/>
</dbReference>
<feature type="compositionally biased region" description="Low complexity" evidence="1">
    <location>
        <begin position="145"/>
        <end position="163"/>
    </location>
</feature>
<protein>
    <submittedName>
        <fullName evidence="3">Energy transducer TonB</fullName>
    </submittedName>
</protein>
<feature type="region of interest" description="Disordered" evidence="1">
    <location>
        <begin position="227"/>
        <end position="249"/>
    </location>
</feature>
<comment type="caution">
    <text evidence="3">The sequence shown here is derived from an EMBL/GenBank/DDBJ whole genome shotgun (WGS) entry which is preliminary data.</text>
</comment>
<feature type="compositionally biased region" description="Low complexity" evidence="1">
    <location>
        <begin position="200"/>
        <end position="213"/>
    </location>
</feature>
<feature type="region of interest" description="Disordered" evidence="1">
    <location>
        <begin position="117"/>
        <end position="213"/>
    </location>
</feature>
<organism evidence="3 4">
    <name type="scientific">Hymenobacter ruricola</name>
    <dbReference type="NCBI Taxonomy" id="2791023"/>
    <lineage>
        <taxon>Bacteria</taxon>
        <taxon>Pseudomonadati</taxon>
        <taxon>Bacteroidota</taxon>
        <taxon>Cytophagia</taxon>
        <taxon>Cytophagales</taxon>
        <taxon>Hymenobacteraceae</taxon>
        <taxon>Hymenobacter</taxon>
    </lineage>
</organism>
<evidence type="ECO:0000313" key="3">
    <source>
        <dbReference type="EMBL" id="MBF9223896.1"/>
    </source>
</evidence>
<dbReference type="Proteomes" id="UP000618931">
    <property type="component" value="Unassembled WGS sequence"/>
</dbReference>
<evidence type="ECO:0000313" key="4">
    <source>
        <dbReference type="Proteomes" id="UP000618931"/>
    </source>
</evidence>
<dbReference type="Pfam" id="PF13490">
    <property type="entry name" value="zf-HC2"/>
    <property type="match status" value="1"/>
</dbReference>
<reference evidence="3 4" key="1">
    <citation type="submission" date="2020-11" db="EMBL/GenBank/DDBJ databases">
        <authorList>
            <person name="Kim M.K."/>
        </authorList>
    </citation>
    <scope>NUCLEOTIDE SEQUENCE [LARGE SCALE GENOMIC DNA]</scope>
    <source>
        <strain evidence="3 4">BT662</strain>
    </source>
</reference>
<dbReference type="Gene3D" id="1.10.10.1320">
    <property type="entry name" value="Anti-sigma factor, zinc-finger domain"/>
    <property type="match status" value="1"/>
</dbReference>